<dbReference type="STRING" id="1285242.A6A04_13375"/>
<keyword evidence="1" id="KW-0489">Methyltransferase</keyword>
<proteinExistence type="predicted"/>
<evidence type="ECO:0000313" key="2">
    <source>
        <dbReference type="Proteomes" id="UP000078428"/>
    </source>
</evidence>
<dbReference type="Gene3D" id="3.40.50.150">
    <property type="entry name" value="Vaccinia Virus protein VP39"/>
    <property type="match status" value="1"/>
</dbReference>
<dbReference type="GO" id="GO:0008168">
    <property type="term" value="F:methyltransferase activity"/>
    <property type="evidence" value="ECO:0007669"/>
    <property type="project" value="UniProtKB-KW"/>
</dbReference>
<name>A0A178MUD6_9PROT</name>
<dbReference type="SUPFAM" id="SSF53335">
    <property type="entry name" value="S-adenosyl-L-methionine-dependent methyltransferases"/>
    <property type="match status" value="1"/>
</dbReference>
<protein>
    <submittedName>
        <fullName evidence="1">Methyltransferase</fullName>
    </submittedName>
</protein>
<keyword evidence="2" id="KW-1185">Reference proteome</keyword>
<gene>
    <name evidence="1" type="ORF">A6A04_13375</name>
</gene>
<comment type="caution">
    <text evidence="1">The sequence shown here is derived from an EMBL/GenBank/DDBJ whole genome shotgun (WGS) entry which is preliminary data.</text>
</comment>
<dbReference type="AlphaFoldDB" id="A0A178MUD6"/>
<dbReference type="InterPro" id="IPR029063">
    <property type="entry name" value="SAM-dependent_MTases_sf"/>
</dbReference>
<reference evidence="1 2" key="1">
    <citation type="submission" date="2016-04" db="EMBL/GenBank/DDBJ databases">
        <title>Draft genome sequence of freshwater magnetotactic bacteria Magnetospirillum marisnigri SP-1 and Magnetospirillum moscoviense BB-1.</title>
        <authorList>
            <person name="Koziaeva V."/>
            <person name="Dziuba M.V."/>
            <person name="Ivanov T.M."/>
            <person name="Kuznetsov B."/>
            <person name="Grouzdev D.S."/>
        </authorList>
    </citation>
    <scope>NUCLEOTIDE SEQUENCE [LARGE SCALE GENOMIC DNA]</scope>
    <source>
        <strain evidence="1 2">SP-1</strain>
    </source>
</reference>
<organism evidence="1 2">
    <name type="scientific">Paramagnetospirillum marisnigri</name>
    <dbReference type="NCBI Taxonomy" id="1285242"/>
    <lineage>
        <taxon>Bacteria</taxon>
        <taxon>Pseudomonadati</taxon>
        <taxon>Pseudomonadota</taxon>
        <taxon>Alphaproteobacteria</taxon>
        <taxon>Rhodospirillales</taxon>
        <taxon>Magnetospirillaceae</taxon>
        <taxon>Paramagnetospirillum</taxon>
    </lineage>
</organism>
<dbReference type="EMBL" id="LWQT01000038">
    <property type="protein sequence ID" value="OAN53878.1"/>
    <property type="molecule type" value="Genomic_DNA"/>
</dbReference>
<evidence type="ECO:0000313" key="1">
    <source>
        <dbReference type="EMBL" id="OAN53878.1"/>
    </source>
</evidence>
<dbReference type="OrthoDB" id="1079385at2"/>
<dbReference type="GO" id="GO:0032259">
    <property type="term" value="P:methylation"/>
    <property type="evidence" value="ECO:0007669"/>
    <property type="project" value="UniProtKB-KW"/>
</dbReference>
<accession>A0A178MUD6</accession>
<keyword evidence="1" id="KW-0808">Transferase</keyword>
<dbReference type="RefSeq" id="WP_068489907.1">
    <property type="nucleotide sequence ID" value="NZ_LWQT01000038.1"/>
</dbReference>
<dbReference type="Proteomes" id="UP000078428">
    <property type="component" value="Unassembled WGS sequence"/>
</dbReference>
<sequence>MSQNTSTAVMQRRREPADSLDYFPTPPWATRALCERVVASGLIGGLSAWEPACGNGHMARPLAEYFGSVTASDVHPYGFGQVMDFLFPSPPPVEPDWIITNPPFRLAAEFVHRGLGIARQGVAMLVRTAFLEGVERHASLFSVHRPWAVMQFAERVPMVKGRLDKSSSSATSYCWIVWRTDVRVNDTAMFWIAPCRKRLERDEDYQVVA</sequence>